<proteinExistence type="inferred from homology"/>
<reference evidence="7 9" key="1">
    <citation type="journal article" date="2012" name="J. Bacteriol.">
        <title>Genome sequence of Pectobacterium sp. strain SCC3193.</title>
        <authorList>
            <person name="Koskinen J.P."/>
            <person name="Laine P."/>
            <person name="Niemi O."/>
            <person name="Nykyri J."/>
            <person name="Harjunpaa H."/>
            <person name="Auvinen P."/>
            <person name="Paulin L."/>
            <person name="Pirhonen M."/>
            <person name="Palva T."/>
            <person name="Holm L."/>
        </authorList>
    </citation>
    <scope>NUCLEOTIDE SEQUENCE [LARGE SCALE GENOMIC DNA]</scope>
    <source>
        <strain evidence="7 9">SCC3193</strain>
    </source>
</reference>
<evidence type="ECO:0000256" key="6">
    <source>
        <dbReference type="ARBA" id="ARBA00049988"/>
    </source>
</evidence>
<comment type="similarity">
    <text evidence="6">Belongs to the TacA antitoxin family.</text>
</comment>
<evidence type="ECO:0000313" key="8">
    <source>
        <dbReference type="EMBL" id="MBI0556564.1"/>
    </source>
</evidence>
<dbReference type="AlphaFoldDB" id="A0A0H3I4F1"/>
<dbReference type="InterPro" id="IPR010985">
    <property type="entry name" value="Ribbon_hlx_hlx"/>
</dbReference>
<dbReference type="GO" id="GO:0003677">
    <property type="term" value="F:DNA binding"/>
    <property type="evidence" value="ECO:0007669"/>
    <property type="project" value="UniProtKB-KW"/>
</dbReference>
<dbReference type="PANTHER" id="PTHR35401">
    <property type="entry name" value="COPG FAMILY HELIX-TURN-HELIX PROTEIN-RELATED-RELATED"/>
    <property type="match status" value="1"/>
</dbReference>
<keyword evidence="5" id="KW-0804">Transcription</keyword>
<evidence type="ECO:0000313" key="7">
    <source>
        <dbReference type="EMBL" id="AFI88740.1"/>
    </source>
</evidence>
<dbReference type="eggNOG" id="COG4453">
    <property type="taxonomic scope" value="Bacteria"/>
</dbReference>
<keyword evidence="1" id="KW-0678">Repressor</keyword>
<dbReference type="EMBL" id="CP003415">
    <property type="protein sequence ID" value="AFI88740.1"/>
    <property type="molecule type" value="Genomic_DNA"/>
</dbReference>
<keyword evidence="2" id="KW-1277">Toxin-antitoxin system</keyword>
<dbReference type="RefSeq" id="WP_014698698.1">
    <property type="nucleotide sequence ID" value="NC_017845.1"/>
</dbReference>
<keyword evidence="4" id="KW-0238">DNA-binding</keyword>
<evidence type="ECO:0000256" key="2">
    <source>
        <dbReference type="ARBA" id="ARBA00022649"/>
    </source>
</evidence>
<evidence type="ECO:0000256" key="1">
    <source>
        <dbReference type="ARBA" id="ARBA00022491"/>
    </source>
</evidence>
<keyword evidence="3" id="KW-0805">Transcription regulation</keyword>
<organism evidence="7 9">
    <name type="scientific">Pectobacterium parmentieri</name>
    <dbReference type="NCBI Taxonomy" id="1905730"/>
    <lineage>
        <taxon>Bacteria</taxon>
        <taxon>Pseudomonadati</taxon>
        <taxon>Pseudomonadota</taxon>
        <taxon>Gammaproteobacteria</taxon>
        <taxon>Enterobacterales</taxon>
        <taxon>Pectobacteriaceae</taxon>
        <taxon>Pectobacterium</taxon>
    </lineage>
</organism>
<dbReference type="KEGG" id="pec:W5S_0614"/>
<dbReference type="Pfam" id="PF08681">
    <property type="entry name" value="TacA1"/>
    <property type="match status" value="1"/>
</dbReference>
<dbReference type="PATRIC" id="fig|1166016.3.peg.615"/>
<evidence type="ECO:0000256" key="4">
    <source>
        <dbReference type="ARBA" id="ARBA00023125"/>
    </source>
</evidence>
<evidence type="ECO:0000256" key="3">
    <source>
        <dbReference type="ARBA" id="ARBA00023015"/>
    </source>
</evidence>
<reference evidence="10" key="3">
    <citation type="submission" date="2023-07" db="EMBL/GenBank/DDBJ databases">
        <title>Identification of Pectobacterium versatile causing blackleg of potato from New York State with a whole genome sequencing approach.</title>
        <authorList>
            <person name="Ma X."/>
            <person name="Swingle B."/>
        </authorList>
    </citation>
    <scope>NUCLEOTIDE SEQUENCE [LARGE SCALE GENOMIC DNA]</scope>
    <source>
        <strain evidence="10">NY1588A</strain>
    </source>
</reference>
<dbReference type="EMBL" id="WABS01000047">
    <property type="protein sequence ID" value="MBI0556564.1"/>
    <property type="molecule type" value="Genomic_DNA"/>
</dbReference>
<dbReference type="Proteomes" id="UP001194579">
    <property type="component" value="Unassembled WGS sequence"/>
</dbReference>
<keyword evidence="10" id="KW-1185">Reference proteome</keyword>
<evidence type="ECO:0000313" key="9">
    <source>
        <dbReference type="Proteomes" id="UP000008044"/>
    </source>
</evidence>
<dbReference type="Proteomes" id="UP000008044">
    <property type="component" value="Chromosome"/>
</dbReference>
<accession>A0A0H3I4F1</accession>
<reference evidence="7" key="2">
    <citation type="submission" date="2012-03" db="EMBL/GenBank/DDBJ databases">
        <authorList>
            <person name="Koskinen P."/>
            <person name="Laine P."/>
            <person name="Niemi O."/>
            <person name="Nykyri J."/>
            <person name="Harjunpaa H."/>
            <person name="Auvinen P."/>
            <person name="Paulin L."/>
            <person name="Pirhonen M."/>
            <person name="Palva T."/>
            <person name="Holm L."/>
        </authorList>
    </citation>
    <scope>NUCLEOTIDE SEQUENCE</scope>
    <source>
        <strain evidence="7">SCC3193</strain>
    </source>
</reference>
<dbReference type="Gene3D" id="1.20.5.780">
    <property type="entry name" value="Single helix bin"/>
    <property type="match status" value="1"/>
</dbReference>
<evidence type="ECO:0000313" key="10">
    <source>
        <dbReference type="Proteomes" id="UP001194579"/>
    </source>
</evidence>
<dbReference type="GO" id="GO:0006355">
    <property type="term" value="P:regulation of DNA-templated transcription"/>
    <property type="evidence" value="ECO:0007669"/>
    <property type="project" value="InterPro"/>
</dbReference>
<evidence type="ECO:0000256" key="5">
    <source>
        <dbReference type="ARBA" id="ARBA00023163"/>
    </source>
</evidence>
<dbReference type="SUPFAM" id="SSF47598">
    <property type="entry name" value="Ribbon-helix-helix"/>
    <property type="match status" value="1"/>
</dbReference>
<reference evidence="8" key="4">
    <citation type="submission" date="2024-05" db="EMBL/GenBank/DDBJ databases">
        <title>Identification of Pectobacterium versatile causing blackleg of potato from New York State with a whole genome sequencing approach.</title>
        <authorList>
            <person name="Ma X."/>
            <person name="Swingle B."/>
        </authorList>
    </citation>
    <scope>NUCLEOTIDE SEQUENCE</scope>
    <source>
        <strain evidence="8">NY1588A</strain>
    </source>
</reference>
<name>A0A0H3I4F1_PECPM</name>
<protein>
    <submittedName>
        <fullName evidence="8">DUF1778 domain-containing protein</fullName>
    </submittedName>
</protein>
<sequence length="97" mass="10983">MPVTKGASVKRETLNLRIKPAERDLIDRAAKARGKNRTDFFLEAARATAEEALIDQRIIMADPDAYQKFLARLNQAPSPNAALRKTMQTFAPWEQKK</sequence>
<gene>
    <name evidence="7" type="ordered locus">W5S_0614</name>
    <name evidence="8" type="ORF">F6Q06_19020</name>
</gene>
<dbReference type="STRING" id="1905730.W5S_0614"/>
<dbReference type="PANTHER" id="PTHR35401:SF1">
    <property type="entry name" value="CYTOPLASMIC PROTEIN"/>
    <property type="match status" value="1"/>
</dbReference>
<dbReference type="HOGENOM" id="CLU_152494_1_0_6"/>
<dbReference type="InterPro" id="IPR014795">
    <property type="entry name" value="TacA_1-like"/>
</dbReference>